<comment type="caution">
    <text evidence="1">The sequence shown here is derived from an EMBL/GenBank/DDBJ whole genome shotgun (WGS) entry which is preliminary data.</text>
</comment>
<reference evidence="1 2" key="1">
    <citation type="journal article" date="2014" name="Genome Announc.">
        <title>Genome Sequence of Lactobacillus fabifermentans Strain T30PCM01, Isolated from Fermenting Grape Marc.</title>
        <authorList>
            <person name="Treu L."/>
            <person name="Vendramin V."/>
            <person name="Bovo B."/>
            <person name="Giacomini A."/>
            <person name="Corich V."/>
            <person name="Campanaro S."/>
        </authorList>
    </citation>
    <scope>NUCLEOTIDE SEQUENCE [LARGE SCALE GENOMIC DNA]</scope>
    <source>
        <strain evidence="1 2">T30PCM01</strain>
    </source>
</reference>
<protein>
    <submittedName>
        <fullName evidence="1">Uncharacterized protein</fullName>
    </submittedName>
</protein>
<gene>
    <name evidence="1" type="ORF">LFAB_05075</name>
</gene>
<dbReference type="PATRIC" id="fig|1400520.3.peg.990"/>
<accession>W6TAC1</accession>
<evidence type="ECO:0000313" key="1">
    <source>
        <dbReference type="EMBL" id="ETY74883.1"/>
    </source>
</evidence>
<dbReference type="HOGENOM" id="CLU_3345009_0_0_9"/>
<sequence length="37" mass="3670">MCRCDSAVIPAAVATGSSHKAVSNLTAAAITAEPQLN</sequence>
<dbReference type="EMBL" id="AWWK01000024">
    <property type="protein sequence ID" value="ETY74883.1"/>
    <property type="molecule type" value="Genomic_DNA"/>
</dbReference>
<evidence type="ECO:0000313" key="2">
    <source>
        <dbReference type="Proteomes" id="UP000019247"/>
    </source>
</evidence>
<dbReference type="AlphaFoldDB" id="W6TAC1"/>
<proteinExistence type="predicted"/>
<dbReference type="STRING" id="1400520.LFAB_05075"/>
<organism evidence="1 2">
    <name type="scientific">Lactiplantibacillus fabifermentans T30PCM01</name>
    <dbReference type="NCBI Taxonomy" id="1400520"/>
    <lineage>
        <taxon>Bacteria</taxon>
        <taxon>Bacillati</taxon>
        <taxon>Bacillota</taxon>
        <taxon>Bacilli</taxon>
        <taxon>Lactobacillales</taxon>
        <taxon>Lactobacillaceae</taxon>
        <taxon>Lactiplantibacillus</taxon>
    </lineage>
</organism>
<name>W6TAC1_9LACO</name>
<dbReference type="Proteomes" id="UP000019247">
    <property type="component" value="Unassembled WGS sequence"/>
</dbReference>